<sequence length="438" mass="48733">MVLSCKDKSLEDPTPVASKSIQEYDVSLSIKWADMTLKLLRTTAAQTPPVAARALGYVGLTMYESAVYGMPDNQSLQGQITWLTTLPKPDLSKKYNWALSVNVAQHQILSDLFSTTTEANKKTLDSLKNTLETALISGDDTTVVNRSKSFGVSIAKAIWEYSKTDGGHEGFKNNFPADYKVPVGIGYWEPTENGRKIPMLPSWGKNRTFAAANGALPVPQLPKSPSYRENSDFFKEYKDVYQKNKILTQEEKEISVWWADDPSETFTPPGHSYSLAKIAVLTSKAKLDNAIEAFAKTGMAVADAFILCWRAKYTHMNIRPYTYIRQTVDPTWVPFWPAPPFPGFPSGHSTQSAAAAMALESVFGTNFEFTDTSWEGRPKDAKRNVEFKPRKLKSFWAAAEESALSRFYGGIHTNMDNSVGLAEGKKIGTNIVQLKFKK</sequence>
<dbReference type="InterPro" id="IPR052559">
    <property type="entry name" value="V-haloperoxidase"/>
</dbReference>
<dbReference type="Proteomes" id="UP000609064">
    <property type="component" value="Unassembled WGS sequence"/>
</dbReference>
<dbReference type="Pfam" id="PF01569">
    <property type="entry name" value="PAP2"/>
    <property type="match status" value="1"/>
</dbReference>
<dbReference type="InterPro" id="IPR036938">
    <property type="entry name" value="PAP2/HPO_sf"/>
</dbReference>
<evidence type="ECO:0000313" key="3">
    <source>
        <dbReference type="Proteomes" id="UP000609064"/>
    </source>
</evidence>
<dbReference type="PANTHER" id="PTHR34599:SF2">
    <property type="entry name" value="TRAF-TYPE DOMAIN-CONTAINING PROTEIN"/>
    <property type="match status" value="1"/>
</dbReference>
<dbReference type="SUPFAM" id="SSF48317">
    <property type="entry name" value="Acid phosphatase/Vanadium-dependent haloperoxidase"/>
    <property type="match status" value="1"/>
</dbReference>
<dbReference type="PANTHER" id="PTHR34599">
    <property type="entry name" value="PEROXIDASE-RELATED"/>
    <property type="match status" value="1"/>
</dbReference>
<accession>A0A916Z9Q3</accession>
<feature type="domain" description="Phosphatidic acid phosphatase type 2/haloperoxidase" evidence="1">
    <location>
        <begin position="305"/>
        <end position="424"/>
    </location>
</feature>
<evidence type="ECO:0000259" key="1">
    <source>
        <dbReference type="Pfam" id="PF01569"/>
    </source>
</evidence>
<dbReference type="CDD" id="cd03398">
    <property type="entry name" value="PAP2_haloperoxidase"/>
    <property type="match status" value="1"/>
</dbReference>
<dbReference type="AlphaFoldDB" id="A0A916Z9Q3"/>
<dbReference type="InterPro" id="IPR000326">
    <property type="entry name" value="PAP2/HPO"/>
</dbReference>
<reference evidence="2" key="2">
    <citation type="submission" date="2020-09" db="EMBL/GenBank/DDBJ databases">
        <authorList>
            <person name="Sun Q."/>
            <person name="Zhou Y."/>
        </authorList>
    </citation>
    <scope>NUCLEOTIDE SEQUENCE</scope>
    <source>
        <strain evidence="2">CGMCC 1.15958</strain>
    </source>
</reference>
<dbReference type="Gene3D" id="1.10.606.20">
    <property type="match status" value="1"/>
</dbReference>
<evidence type="ECO:0000313" key="2">
    <source>
        <dbReference type="EMBL" id="GGD81402.1"/>
    </source>
</evidence>
<comment type="caution">
    <text evidence="2">The sequence shown here is derived from an EMBL/GenBank/DDBJ whole genome shotgun (WGS) entry which is preliminary data.</text>
</comment>
<protein>
    <recommendedName>
        <fullName evidence="1">Phosphatidic acid phosphatase type 2/haloperoxidase domain-containing protein</fullName>
    </recommendedName>
</protein>
<proteinExistence type="predicted"/>
<gene>
    <name evidence="2" type="ORF">GCM10011514_51870</name>
</gene>
<dbReference type="EMBL" id="BMKK01000017">
    <property type="protein sequence ID" value="GGD81402.1"/>
    <property type="molecule type" value="Genomic_DNA"/>
</dbReference>
<reference evidence="2" key="1">
    <citation type="journal article" date="2014" name="Int. J. Syst. Evol. Microbiol.">
        <title>Complete genome sequence of Corynebacterium casei LMG S-19264T (=DSM 44701T), isolated from a smear-ripened cheese.</title>
        <authorList>
            <consortium name="US DOE Joint Genome Institute (JGI-PGF)"/>
            <person name="Walter F."/>
            <person name="Albersmeier A."/>
            <person name="Kalinowski J."/>
            <person name="Ruckert C."/>
        </authorList>
    </citation>
    <scope>NUCLEOTIDE SEQUENCE</scope>
    <source>
        <strain evidence="2">CGMCC 1.15958</strain>
    </source>
</reference>
<keyword evidence="3" id="KW-1185">Reference proteome</keyword>
<name>A0A916Z9Q3_9BACT</name>
<organism evidence="2 3">
    <name type="scientific">Emticicia aquatilis</name>
    <dbReference type="NCBI Taxonomy" id="1537369"/>
    <lineage>
        <taxon>Bacteria</taxon>
        <taxon>Pseudomonadati</taxon>
        <taxon>Bacteroidota</taxon>
        <taxon>Cytophagia</taxon>
        <taxon>Cytophagales</taxon>
        <taxon>Leadbetterellaceae</taxon>
        <taxon>Emticicia</taxon>
    </lineage>
</organism>